<dbReference type="Pfam" id="PF00642">
    <property type="entry name" value="zf-CCCH"/>
    <property type="match status" value="1"/>
</dbReference>
<dbReference type="InterPro" id="IPR001841">
    <property type="entry name" value="Znf_RING"/>
</dbReference>
<comment type="subcellular location">
    <subcellularLocation>
        <location evidence="6">Nucleus</location>
    </subcellularLocation>
</comment>
<evidence type="ECO:0000256" key="5">
    <source>
        <dbReference type="PROSITE-ProRule" id="PRU00723"/>
    </source>
</evidence>
<dbReference type="SMART" id="SM00356">
    <property type="entry name" value="ZnF_C3H1"/>
    <property type="match status" value="1"/>
</dbReference>
<evidence type="ECO:0000313" key="10">
    <source>
        <dbReference type="EMBL" id="SCV69915.1"/>
    </source>
</evidence>
<dbReference type="GO" id="GO:0006397">
    <property type="term" value="P:mRNA processing"/>
    <property type="evidence" value="ECO:0007669"/>
    <property type="project" value="UniProtKB-KW"/>
</dbReference>
<dbReference type="GO" id="GO:0008270">
    <property type="term" value="F:zinc ion binding"/>
    <property type="evidence" value="ECO:0007669"/>
    <property type="project" value="UniProtKB-KW"/>
</dbReference>
<gene>
    <name evidence="10" type="ORF">BQ2448_1309</name>
</gene>
<keyword evidence="6" id="KW-0507">mRNA processing</keyword>
<keyword evidence="4 5" id="KW-0862">Zinc</keyword>
<evidence type="ECO:0000256" key="3">
    <source>
        <dbReference type="ARBA" id="ARBA00022771"/>
    </source>
</evidence>
<dbReference type="InterPro" id="IPR039971">
    <property type="entry name" value="CWC24-like"/>
</dbReference>
<comment type="subunit">
    <text evidence="6">Associated with the spliceosome.</text>
</comment>
<dbReference type="PROSITE" id="PS50103">
    <property type="entry name" value="ZF_C3H1"/>
    <property type="match status" value="1"/>
</dbReference>
<evidence type="ECO:0000256" key="2">
    <source>
        <dbReference type="ARBA" id="ARBA00022723"/>
    </source>
</evidence>
<feature type="region of interest" description="Disordered" evidence="8">
    <location>
        <begin position="1"/>
        <end position="174"/>
    </location>
</feature>
<keyword evidence="3 5" id="KW-0863">Zinc-finger</keyword>
<reference evidence="11" key="1">
    <citation type="submission" date="2016-09" db="EMBL/GenBank/DDBJ databases">
        <authorList>
            <person name="Jeantristanb JTB J.-T."/>
            <person name="Ricardo R."/>
        </authorList>
    </citation>
    <scope>NUCLEOTIDE SEQUENCE [LARGE SCALE GENOMIC DNA]</scope>
</reference>
<name>A0A238F9N1_9BASI</name>
<dbReference type="AlphaFoldDB" id="A0A238F9N1"/>
<feature type="coiled-coil region" evidence="7">
    <location>
        <begin position="311"/>
        <end position="341"/>
    </location>
</feature>
<dbReference type="STRING" id="269621.A0A238F9N1"/>
<dbReference type="GO" id="GO:0005684">
    <property type="term" value="C:U2-type spliceosomal complex"/>
    <property type="evidence" value="ECO:0007669"/>
    <property type="project" value="TreeGrafter"/>
</dbReference>
<feature type="region of interest" description="Disordered" evidence="8">
    <location>
        <begin position="351"/>
        <end position="385"/>
    </location>
</feature>
<dbReference type="GO" id="GO:0003677">
    <property type="term" value="F:DNA binding"/>
    <property type="evidence" value="ECO:0007669"/>
    <property type="project" value="UniProtKB-UniRule"/>
</dbReference>
<keyword evidence="6" id="KW-0508">mRNA splicing</keyword>
<dbReference type="InterPro" id="IPR013083">
    <property type="entry name" value="Znf_RING/FYVE/PHD"/>
</dbReference>
<dbReference type="InterPro" id="IPR036855">
    <property type="entry name" value="Znf_CCCH_sf"/>
</dbReference>
<keyword evidence="6" id="KW-0747">Spliceosome</keyword>
<dbReference type="PANTHER" id="PTHR12930:SF0">
    <property type="entry name" value="RING FINGER PROTEIN 113B"/>
    <property type="match status" value="1"/>
</dbReference>
<evidence type="ECO:0000256" key="7">
    <source>
        <dbReference type="SAM" id="Coils"/>
    </source>
</evidence>
<dbReference type="GO" id="GO:0034247">
    <property type="term" value="P:snoRNA splicing"/>
    <property type="evidence" value="ECO:0007669"/>
    <property type="project" value="TreeGrafter"/>
</dbReference>
<keyword evidence="7" id="KW-0175">Coiled coil</keyword>
<feature type="compositionally biased region" description="Low complexity" evidence="8">
    <location>
        <begin position="120"/>
        <end position="129"/>
    </location>
</feature>
<evidence type="ECO:0000256" key="1">
    <source>
        <dbReference type="ARBA" id="ARBA00009161"/>
    </source>
</evidence>
<feature type="compositionally biased region" description="Basic residues" evidence="8">
    <location>
        <begin position="375"/>
        <end position="385"/>
    </location>
</feature>
<comment type="similarity">
    <text evidence="1 6">Belongs to the CWC24 family.</text>
</comment>
<dbReference type="SUPFAM" id="SSF90229">
    <property type="entry name" value="CCCH zinc finger"/>
    <property type="match status" value="1"/>
</dbReference>
<organism evidence="10 11">
    <name type="scientific">Microbotryum intermedium</name>
    <dbReference type="NCBI Taxonomy" id="269621"/>
    <lineage>
        <taxon>Eukaryota</taxon>
        <taxon>Fungi</taxon>
        <taxon>Dikarya</taxon>
        <taxon>Basidiomycota</taxon>
        <taxon>Pucciniomycotina</taxon>
        <taxon>Microbotryomycetes</taxon>
        <taxon>Microbotryales</taxon>
        <taxon>Microbotryaceae</taxon>
        <taxon>Microbotryum</taxon>
    </lineage>
</organism>
<feature type="compositionally biased region" description="Acidic residues" evidence="8">
    <location>
        <begin position="361"/>
        <end position="371"/>
    </location>
</feature>
<accession>A0A238F9N1</accession>
<feature type="zinc finger region" description="C3H1-type" evidence="5">
    <location>
        <begin position="186"/>
        <end position="214"/>
    </location>
</feature>
<dbReference type="Gene3D" id="3.30.40.10">
    <property type="entry name" value="Zinc/RING finger domain, C3HC4 (zinc finger)"/>
    <property type="match status" value="1"/>
</dbReference>
<dbReference type="CDD" id="cd16539">
    <property type="entry name" value="RING-HC_RNF113A_B"/>
    <property type="match status" value="1"/>
</dbReference>
<evidence type="ECO:0000259" key="9">
    <source>
        <dbReference type="PROSITE" id="PS50103"/>
    </source>
</evidence>
<feature type="compositionally biased region" description="Basic and acidic residues" evidence="8">
    <location>
        <begin position="137"/>
        <end position="154"/>
    </location>
</feature>
<feature type="domain" description="C3H1-type" evidence="9">
    <location>
        <begin position="186"/>
        <end position="214"/>
    </location>
</feature>
<keyword evidence="6" id="KW-0238">DNA-binding</keyword>
<dbReference type="OrthoDB" id="25761at2759"/>
<keyword evidence="11" id="KW-1185">Reference proteome</keyword>
<dbReference type="InterPro" id="IPR000571">
    <property type="entry name" value="Znf_CCCH"/>
</dbReference>
<evidence type="ECO:0000313" key="11">
    <source>
        <dbReference type="Proteomes" id="UP000198372"/>
    </source>
</evidence>
<dbReference type="PANTHER" id="PTHR12930">
    <property type="entry name" value="ZINC FINGER PROTEIN 183"/>
    <property type="match status" value="1"/>
</dbReference>
<keyword evidence="2 5" id="KW-0479">Metal-binding</keyword>
<keyword evidence="6" id="KW-0539">Nucleus</keyword>
<dbReference type="SUPFAM" id="SSF57850">
    <property type="entry name" value="RING/U-box"/>
    <property type="match status" value="1"/>
</dbReference>
<comment type="function">
    <text evidence="6">Involved in pre-mRNA splicing.</text>
</comment>
<evidence type="ECO:0000256" key="8">
    <source>
        <dbReference type="SAM" id="MobiDB-lite"/>
    </source>
</evidence>
<evidence type="ECO:0000256" key="6">
    <source>
        <dbReference type="RuleBase" id="RU367110"/>
    </source>
</evidence>
<sequence>MSDDAPIKFIKKRKGAPTGLRQKEVVASSSTSAPSSSTTNANADGDGGAPVESEVIHATKRHLTSHLVQGTAGAIRKRKEKDTFADLSDEDEEAAQAERTKQSVGVRYSATTQRERRRSSSPPAEVSAELIKLQQQGKDKNGDKDARDVPDDGLYRGAKATQHQLPKSFGPIKGGPDNVRQITLVDYQPDVCKDYKETGFCGFGDSCKFLHDRGDYLHGWQLDNSFLSSSAAAGSFLSKQHARDNPDDHDEQEPVDDLPFACLICRQPFGRDPVITLCGHYFDAACAIKRFAKTGKCFACGTSTNGVFNRATKLIDKIKQREKLLEEAKEQEKEFEDDEGGIEIEGVEEEVGGACRARHEEEEEEVYEDEEPRPAKKRRPIIQIM</sequence>
<proteinExistence type="inferred from homology"/>
<protein>
    <recommendedName>
        <fullName evidence="6">Pre-mRNA-splicing factor CWC24</fullName>
    </recommendedName>
</protein>
<dbReference type="SMART" id="SM00184">
    <property type="entry name" value="RING"/>
    <property type="match status" value="1"/>
</dbReference>
<dbReference type="Proteomes" id="UP000198372">
    <property type="component" value="Unassembled WGS sequence"/>
</dbReference>
<evidence type="ECO:0000256" key="4">
    <source>
        <dbReference type="ARBA" id="ARBA00022833"/>
    </source>
</evidence>
<dbReference type="EMBL" id="FMSP01000005">
    <property type="protein sequence ID" value="SCV69915.1"/>
    <property type="molecule type" value="Genomic_DNA"/>
</dbReference>
<feature type="compositionally biased region" description="Low complexity" evidence="8">
    <location>
        <begin position="27"/>
        <end position="43"/>
    </location>
</feature>